<dbReference type="PROSITE" id="PS50885">
    <property type="entry name" value="HAMP"/>
    <property type="match status" value="1"/>
</dbReference>
<dbReference type="SUPFAM" id="SSF58104">
    <property type="entry name" value="Methyl-accepting chemotaxis protein (MCP) signaling domain"/>
    <property type="match status" value="1"/>
</dbReference>
<comment type="caution">
    <text evidence="14">The sequence shown here is derived from an EMBL/GenBank/DDBJ whole genome shotgun (WGS) entry which is preliminary data.</text>
</comment>
<dbReference type="PANTHER" id="PTHR32089">
    <property type="entry name" value="METHYL-ACCEPTING CHEMOTAXIS PROTEIN MCPB"/>
    <property type="match status" value="1"/>
</dbReference>
<keyword evidence="5 11" id="KW-0812">Transmembrane</keyword>
<dbReference type="InterPro" id="IPR033479">
    <property type="entry name" value="dCache_1"/>
</dbReference>
<dbReference type="GO" id="GO:0005886">
    <property type="term" value="C:plasma membrane"/>
    <property type="evidence" value="ECO:0007669"/>
    <property type="project" value="UniProtKB-SubCell"/>
</dbReference>
<keyword evidence="6 11" id="KW-1133">Transmembrane helix</keyword>
<dbReference type="Pfam" id="PF00015">
    <property type="entry name" value="MCPsignal"/>
    <property type="match status" value="1"/>
</dbReference>
<keyword evidence="2" id="KW-1003">Cell membrane</keyword>
<keyword evidence="3" id="KW-0488">Methylation</keyword>
<keyword evidence="8 10" id="KW-0807">Transducer</keyword>
<reference evidence="14 15" key="1">
    <citation type="journal article" date="2017" name="Syst. Appl. Microbiol.">
        <title>Pseudomonas caspiana sp. nov., a citrus pathogen in the Pseudomonas syringae phylogenetic group.</title>
        <authorList>
            <person name="Busquets A."/>
            <person name="Gomila M."/>
            <person name="Beiki F."/>
            <person name="Mulet M."/>
            <person name="Rahimian H."/>
            <person name="Garcia-Valdes E."/>
            <person name="Lalucat J."/>
        </authorList>
    </citation>
    <scope>NUCLEOTIDE SEQUENCE [LARGE SCALE GENOMIC DNA]</scope>
    <source>
        <strain evidence="14 15">FBF102</strain>
    </source>
</reference>
<dbReference type="AlphaFoldDB" id="A0A1Y3P3W8"/>
<dbReference type="Gene3D" id="1.10.287.950">
    <property type="entry name" value="Methyl-accepting chemotaxis protein"/>
    <property type="match status" value="1"/>
</dbReference>
<dbReference type="InterPro" id="IPR003660">
    <property type="entry name" value="HAMP_dom"/>
</dbReference>
<evidence type="ECO:0000256" key="11">
    <source>
        <dbReference type="SAM" id="Phobius"/>
    </source>
</evidence>
<feature type="domain" description="HAMP" evidence="13">
    <location>
        <begin position="295"/>
        <end position="349"/>
    </location>
</feature>
<dbReference type="EMBL" id="LOHF01000004">
    <property type="protein sequence ID" value="OUM74507.1"/>
    <property type="molecule type" value="Genomic_DNA"/>
</dbReference>
<feature type="transmembrane region" description="Helical" evidence="11">
    <location>
        <begin position="275"/>
        <end position="298"/>
    </location>
</feature>
<dbReference type="GO" id="GO:0006935">
    <property type="term" value="P:chemotaxis"/>
    <property type="evidence" value="ECO:0007669"/>
    <property type="project" value="UniProtKB-KW"/>
</dbReference>
<dbReference type="PROSITE" id="PS50111">
    <property type="entry name" value="CHEMOTAXIS_TRANSDUC_2"/>
    <property type="match status" value="1"/>
</dbReference>
<dbReference type="InterPro" id="IPR004089">
    <property type="entry name" value="MCPsignal_dom"/>
</dbReference>
<evidence type="ECO:0000256" key="4">
    <source>
        <dbReference type="ARBA" id="ARBA00022500"/>
    </source>
</evidence>
<dbReference type="CDD" id="cd06225">
    <property type="entry name" value="HAMP"/>
    <property type="match status" value="1"/>
</dbReference>
<dbReference type="Gene3D" id="3.30.450.20">
    <property type="entry name" value="PAS domain"/>
    <property type="match status" value="2"/>
</dbReference>
<keyword evidence="7 11" id="KW-0472">Membrane</keyword>
<accession>A0A1Y3P3W8</accession>
<gene>
    <name evidence="14" type="ORF">AUC60_07090</name>
</gene>
<protein>
    <submittedName>
        <fullName evidence="14">Chemotaxis protein</fullName>
    </submittedName>
</protein>
<evidence type="ECO:0000256" key="8">
    <source>
        <dbReference type="ARBA" id="ARBA00023224"/>
    </source>
</evidence>
<evidence type="ECO:0000256" key="9">
    <source>
        <dbReference type="ARBA" id="ARBA00029447"/>
    </source>
</evidence>
<dbReference type="InterPro" id="IPR029151">
    <property type="entry name" value="Sensor-like_sf"/>
</dbReference>
<evidence type="ECO:0000256" key="1">
    <source>
        <dbReference type="ARBA" id="ARBA00004651"/>
    </source>
</evidence>
<dbReference type="SMART" id="SM00283">
    <property type="entry name" value="MA"/>
    <property type="match status" value="1"/>
</dbReference>
<keyword evidence="4" id="KW-0145">Chemotaxis</keyword>
<evidence type="ECO:0000256" key="6">
    <source>
        <dbReference type="ARBA" id="ARBA00022989"/>
    </source>
</evidence>
<keyword evidence="15" id="KW-1185">Reference proteome</keyword>
<dbReference type="SMART" id="SM00304">
    <property type="entry name" value="HAMP"/>
    <property type="match status" value="1"/>
</dbReference>
<organism evidence="14 15">
    <name type="scientific">Pseudomonas caspiana</name>
    <dbReference type="NCBI Taxonomy" id="1451454"/>
    <lineage>
        <taxon>Bacteria</taxon>
        <taxon>Pseudomonadati</taxon>
        <taxon>Pseudomonadota</taxon>
        <taxon>Gammaproteobacteria</taxon>
        <taxon>Pseudomonadales</taxon>
        <taxon>Pseudomonadaceae</taxon>
        <taxon>Pseudomonas</taxon>
    </lineage>
</organism>
<evidence type="ECO:0000256" key="3">
    <source>
        <dbReference type="ARBA" id="ARBA00022481"/>
    </source>
</evidence>
<dbReference type="CDD" id="cd12912">
    <property type="entry name" value="PDC2_MCP_like"/>
    <property type="match status" value="1"/>
</dbReference>
<dbReference type="PANTHER" id="PTHR32089:SF39">
    <property type="entry name" value="METHYL-ACCEPTING CHEMOTAXIS PROTEIN HLYB"/>
    <property type="match status" value="1"/>
</dbReference>
<dbReference type="OrthoDB" id="7021108at2"/>
<dbReference type="GO" id="GO:0007165">
    <property type="term" value="P:signal transduction"/>
    <property type="evidence" value="ECO:0007669"/>
    <property type="project" value="UniProtKB-KW"/>
</dbReference>
<evidence type="ECO:0000313" key="14">
    <source>
        <dbReference type="EMBL" id="OUM74507.1"/>
    </source>
</evidence>
<evidence type="ECO:0000256" key="7">
    <source>
        <dbReference type="ARBA" id="ARBA00023136"/>
    </source>
</evidence>
<feature type="domain" description="Methyl-accepting transducer" evidence="12">
    <location>
        <begin position="354"/>
        <end position="590"/>
    </location>
</feature>
<dbReference type="CDD" id="cd11386">
    <property type="entry name" value="MCP_signal"/>
    <property type="match status" value="1"/>
</dbReference>
<evidence type="ECO:0000313" key="15">
    <source>
        <dbReference type="Proteomes" id="UP000195440"/>
    </source>
</evidence>
<evidence type="ECO:0000256" key="2">
    <source>
        <dbReference type="ARBA" id="ARBA00022475"/>
    </source>
</evidence>
<proteinExistence type="inferred from homology"/>
<evidence type="ECO:0000256" key="5">
    <source>
        <dbReference type="ARBA" id="ARBA00022692"/>
    </source>
</evidence>
<name>A0A1Y3P3W8_9PSED</name>
<evidence type="ECO:0000256" key="10">
    <source>
        <dbReference type="PROSITE-ProRule" id="PRU00284"/>
    </source>
</evidence>
<dbReference type="FunFam" id="1.10.287.950:FF:000001">
    <property type="entry name" value="Methyl-accepting chemotaxis sensory transducer"/>
    <property type="match status" value="1"/>
</dbReference>
<dbReference type="Pfam" id="PF02743">
    <property type="entry name" value="dCache_1"/>
    <property type="match status" value="1"/>
</dbReference>
<dbReference type="Proteomes" id="UP000195440">
    <property type="component" value="Unassembled WGS sequence"/>
</dbReference>
<dbReference type="CDD" id="cd12913">
    <property type="entry name" value="PDC1_MCP_like"/>
    <property type="match status" value="1"/>
</dbReference>
<dbReference type="Pfam" id="PF00672">
    <property type="entry name" value="HAMP"/>
    <property type="match status" value="1"/>
</dbReference>
<feature type="transmembrane region" description="Helical" evidence="11">
    <location>
        <begin position="9"/>
        <end position="27"/>
    </location>
</feature>
<sequence length="626" mass="66909">MTLKFRHKILLAASIIVVLAFALFTLYNDYLQRNTITKNLENSVTQAGELTATGIQSWLSGRILVLENLGQNVARQGTKSDLGGLVGQPSLTSTFQFTYIGDADGVFTQRPDAEMPAGYDPRKRPWYTSTVTADKTIISAPYLASVGGLVVTVASPIKIDGKVAGVAGGDLSLETLVKIVNSVEFGGLGHAFLVSGDGQVIVSPDKDQVMKNLKDIYPGQTLTLDKKLREVTLNGQQRLLSFTPISGLPGADWYIGLSIDRDKAYAPLSEFRTSALIAMVVAVLVIALLLSLLISALMRPLTAMGRAMQDIARGEGDLTRRLSIQGKDEFAELGGSFNQFVERVHASIIEVSSATLLVHDLSQRVEQSSNSSILGFDEQSARTNSVAAAINELGAATQEIARNASDASTQASQAREQAEDSRAVVEKTIQAMTSLSSKISDSCTQIETLNTSTENIGQILDVIKGISQQTNLLALNAAIEAARAGEAGRGFAVVADEVRNLAHRTQESADQVHKMIGELQQGSHDAVENMNQSQASSRDSVDVANQAGTRLTSVTQRISEIDGMNQSVAAATEEQTAVVETLNVDISQINMLNQQGVANLNETLSDCAALSQQAGRLKQLVASFKI</sequence>
<evidence type="ECO:0000259" key="12">
    <source>
        <dbReference type="PROSITE" id="PS50111"/>
    </source>
</evidence>
<comment type="subcellular location">
    <subcellularLocation>
        <location evidence="1">Cell membrane</location>
        <topology evidence="1">Multi-pass membrane protein</topology>
    </subcellularLocation>
</comment>
<evidence type="ECO:0000259" key="13">
    <source>
        <dbReference type="PROSITE" id="PS50885"/>
    </source>
</evidence>
<dbReference type="SUPFAM" id="SSF103190">
    <property type="entry name" value="Sensory domain-like"/>
    <property type="match status" value="1"/>
</dbReference>
<comment type="similarity">
    <text evidence="9">Belongs to the methyl-accepting chemotaxis (MCP) protein family.</text>
</comment>